<evidence type="ECO:0000313" key="2">
    <source>
        <dbReference type="EMBL" id="KAJ3478986.1"/>
    </source>
</evidence>
<dbReference type="EMBL" id="JANAWD010000470">
    <property type="protein sequence ID" value="KAJ3478986.1"/>
    <property type="molecule type" value="Genomic_DNA"/>
</dbReference>
<evidence type="ECO:0000256" key="1">
    <source>
        <dbReference type="SAM" id="MobiDB-lite"/>
    </source>
</evidence>
<gene>
    <name evidence="2" type="ORF">NLI96_g9376</name>
</gene>
<evidence type="ECO:0000313" key="3">
    <source>
        <dbReference type="Proteomes" id="UP001212997"/>
    </source>
</evidence>
<feature type="compositionally biased region" description="Acidic residues" evidence="1">
    <location>
        <begin position="435"/>
        <end position="452"/>
    </location>
</feature>
<reference evidence="2" key="1">
    <citation type="submission" date="2022-07" db="EMBL/GenBank/DDBJ databases">
        <title>Genome Sequence of Physisporinus lineatus.</title>
        <authorList>
            <person name="Buettner E."/>
        </authorList>
    </citation>
    <scope>NUCLEOTIDE SEQUENCE</scope>
    <source>
        <strain evidence="2">VT162</strain>
    </source>
</reference>
<feature type="compositionally biased region" description="Low complexity" evidence="1">
    <location>
        <begin position="240"/>
        <end position="250"/>
    </location>
</feature>
<feature type="compositionally biased region" description="Low complexity" evidence="1">
    <location>
        <begin position="41"/>
        <end position="50"/>
    </location>
</feature>
<feature type="compositionally biased region" description="Low complexity" evidence="1">
    <location>
        <begin position="214"/>
        <end position="233"/>
    </location>
</feature>
<feature type="region of interest" description="Disordered" evidence="1">
    <location>
        <begin position="414"/>
        <end position="457"/>
    </location>
</feature>
<sequence length="477" mass="54371">MQQPLTSAFHSSAIQEEDITEILRPSSPCPPLVTRREPLCSGSSSPTSSSADHDWVSVLERAINDELASDDFSDEDDNEFSADGGHIRADNLFSQPSSKPRLPSLTVPITPIRIPPHHEDDEDEDEYQTSGDQSSSDDDMEIDVETPSESSEDWVSNNHGLSRRALAQRKKFWNFRAEEWHRIETEQRLGIPSPQSDDTDHDHEQAYDAFFDWSSSPPSSPTSPTSPSSLYPLSSPPSPTSSTQSDSPTTPAIPNPWLIPQVPIYPRMGHLPDIHDDRASLMDQAFNALSLHTISKILYLHDMLKRSPSPLRNQDDTLEEPSEERSLSPVSSNDDTLVDEDVSGDGTKDGDEAREWETDWCARWQILARKFNIEEMIEELEAERQRREELAKMMRFHDRDEGEDEMQTVDMVVDEEERDKEVPIRPPSRLFFLPEEQDDDYDFNDDDDDDEDYGRLLPRSTLAPTHCLWEDIKFDES</sequence>
<feature type="region of interest" description="Disordered" evidence="1">
    <location>
        <begin position="67"/>
        <end position="161"/>
    </location>
</feature>
<accession>A0AAD5UVQ5</accession>
<feature type="region of interest" description="Disordered" evidence="1">
    <location>
        <begin position="310"/>
        <end position="354"/>
    </location>
</feature>
<feature type="region of interest" description="Disordered" evidence="1">
    <location>
        <begin position="211"/>
        <end position="257"/>
    </location>
</feature>
<feature type="compositionally biased region" description="Acidic residues" evidence="1">
    <location>
        <begin position="135"/>
        <end position="152"/>
    </location>
</feature>
<comment type="caution">
    <text evidence="2">The sequence shown here is derived from an EMBL/GenBank/DDBJ whole genome shotgun (WGS) entry which is preliminary data.</text>
</comment>
<feature type="region of interest" description="Disordered" evidence="1">
    <location>
        <begin position="1"/>
        <end position="53"/>
    </location>
</feature>
<protein>
    <submittedName>
        <fullName evidence="2">Uncharacterized protein</fullName>
    </submittedName>
</protein>
<organism evidence="2 3">
    <name type="scientific">Meripilus lineatus</name>
    <dbReference type="NCBI Taxonomy" id="2056292"/>
    <lineage>
        <taxon>Eukaryota</taxon>
        <taxon>Fungi</taxon>
        <taxon>Dikarya</taxon>
        <taxon>Basidiomycota</taxon>
        <taxon>Agaricomycotina</taxon>
        <taxon>Agaricomycetes</taxon>
        <taxon>Polyporales</taxon>
        <taxon>Meripilaceae</taxon>
        <taxon>Meripilus</taxon>
    </lineage>
</organism>
<proteinExistence type="predicted"/>
<feature type="compositionally biased region" description="Acidic residues" evidence="1">
    <location>
        <begin position="67"/>
        <end position="80"/>
    </location>
</feature>
<feature type="compositionally biased region" description="Polar residues" evidence="1">
    <location>
        <begin position="1"/>
        <end position="14"/>
    </location>
</feature>
<dbReference type="Proteomes" id="UP001212997">
    <property type="component" value="Unassembled WGS sequence"/>
</dbReference>
<name>A0AAD5UVQ5_9APHY</name>
<dbReference type="AlphaFoldDB" id="A0AAD5UVQ5"/>
<keyword evidence="3" id="KW-1185">Reference proteome</keyword>